<dbReference type="PANTHER" id="PTHR46268">
    <property type="entry name" value="STRESS RESPONSE PROTEIN NHAX"/>
    <property type="match status" value="1"/>
</dbReference>
<dbReference type="Proteomes" id="UP000664844">
    <property type="component" value="Unassembled WGS sequence"/>
</dbReference>
<dbReference type="PANTHER" id="PTHR46268:SF8">
    <property type="entry name" value="UNIVERSAL STRESS PROTEIN SLL1388"/>
    <property type="match status" value="1"/>
</dbReference>
<dbReference type="Gene3D" id="3.40.50.620">
    <property type="entry name" value="HUPs"/>
    <property type="match status" value="1"/>
</dbReference>
<evidence type="ECO:0000256" key="1">
    <source>
        <dbReference type="ARBA" id="ARBA00008791"/>
    </source>
</evidence>
<dbReference type="RefSeq" id="WP_207086294.1">
    <property type="nucleotide sequence ID" value="NZ_JAFLQW010000030.1"/>
</dbReference>
<evidence type="ECO:0000259" key="2">
    <source>
        <dbReference type="Pfam" id="PF00582"/>
    </source>
</evidence>
<dbReference type="InterPro" id="IPR014729">
    <property type="entry name" value="Rossmann-like_a/b/a_fold"/>
</dbReference>
<comment type="caution">
    <text evidence="3">The sequence shown here is derived from an EMBL/GenBank/DDBJ whole genome shotgun (WGS) entry which is preliminary data.</text>
</comment>
<proteinExistence type="inferred from homology"/>
<comment type="similarity">
    <text evidence="1">Belongs to the universal stress protein A family.</text>
</comment>
<feature type="domain" description="UspA" evidence="2">
    <location>
        <begin position="1"/>
        <end position="139"/>
    </location>
</feature>
<dbReference type="InterPro" id="IPR006015">
    <property type="entry name" value="Universal_stress_UspA"/>
</dbReference>
<sequence>MISTILVALDGSDLSEQVIATLHNLKLETMTQIILAHVISKETSDLDVLADRPQVETEDIPYRAIEKKLQSYQEKIPCQTELEIVTGDPSEEIVRLANIYQADLILIGSRGLTGMKRILQGSVSSQVVTDASCSVLVVKPVLPTKGK</sequence>
<dbReference type="PRINTS" id="PR01438">
    <property type="entry name" value="UNVRSLSTRESS"/>
</dbReference>
<evidence type="ECO:0000313" key="4">
    <source>
        <dbReference type="Proteomes" id="UP000664844"/>
    </source>
</evidence>
<dbReference type="InterPro" id="IPR006016">
    <property type="entry name" value="UspA"/>
</dbReference>
<keyword evidence="4" id="KW-1185">Reference proteome</keyword>
<protein>
    <submittedName>
        <fullName evidence="3">Universal stress protein</fullName>
    </submittedName>
</protein>
<gene>
    <name evidence="3" type="ORF">J0895_01050</name>
</gene>
<evidence type="ECO:0000313" key="3">
    <source>
        <dbReference type="EMBL" id="MBO0347717.1"/>
    </source>
</evidence>
<accession>A0ABS3FLE2</accession>
<name>A0ABS3FLE2_9CYAN</name>
<reference evidence="3 4" key="1">
    <citation type="submission" date="2021-03" db="EMBL/GenBank/DDBJ databases">
        <title>Metabolic Capacity of the Antarctic Cyanobacterium Phormidium pseudopriestleyi that Sustains Oxygenic Photosynthesis in the Presence of Hydrogen Sulfide.</title>
        <authorList>
            <person name="Lumian J.E."/>
            <person name="Jungblut A.D."/>
            <person name="Dillon M.L."/>
            <person name="Hawes I."/>
            <person name="Doran P.T."/>
            <person name="Mackey T.J."/>
            <person name="Dick G.J."/>
            <person name="Grettenberger C.L."/>
            <person name="Sumner D.Y."/>
        </authorList>
    </citation>
    <scope>NUCLEOTIDE SEQUENCE [LARGE SCALE GENOMIC DNA]</scope>
    <source>
        <strain evidence="3 4">FRX01</strain>
    </source>
</reference>
<dbReference type="EMBL" id="JAFLQW010000030">
    <property type="protein sequence ID" value="MBO0347717.1"/>
    <property type="molecule type" value="Genomic_DNA"/>
</dbReference>
<dbReference type="Pfam" id="PF00582">
    <property type="entry name" value="Usp"/>
    <property type="match status" value="1"/>
</dbReference>
<organism evidence="3 4">
    <name type="scientific">Phormidium pseudopriestleyi FRX01</name>
    <dbReference type="NCBI Taxonomy" id="1759528"/>
    <lineage>
        <taxon>Bacteria</taxon>
        <taxon>Bacillati</taxon>
        <taxon>Cyanobacteriota</taxon>
        <taxon>Cyanophyceae</taxon>
        <taxon>Oscillatoriophycideae</taxon>
        <taxon>Oscillatoriales</taxon>
        <taxon>Oscillatoriaceae</taxon>
        <taxon>Phormidium</taxon>
    </lineage>
</organism>
<dbReference type="SUPFAM" id="SSF52402">
    <property type="entry name" value="Adenine nucleotide alpha hydrolases-like"/>
    <property type="match status" value="1"/>
</dbReference>
<dbReference type="CDD" id="cd00293">
    <property type="entry name" value="USP-like"/>
    <property type="match status" value="1"/>
</dbReference>